<evidence type="ECO:0000313" key="16">
    <source>
        <dbReference type="RefSeq" id="XP_017880863.1"/>
    </source>
</evidence>
<evidence type="ECO:0000256" key="8">
    <source>
        <dbReference type="ARBA" id="ARBA00022989"/>
    </source>
</evidence>
<dbReference type="Gene3D" id="3.80.10.10">
    <property type="entry name" value="Ribonuclease Inhibitor"/>
    <property type="match status" value="2"/>
</dbReference>
<evidence type="ECO:0000256" key="6">
    <source>
        <dbReference type="ARBA" id="ARBA00022729"/>
    </source>
</evidence>
<evidence type="ECO:0000256" key="2">
    <source>
        <dbReference type="ARBA" id="ARBA00022448"/>
    </source>
</evidence>
<keyword evidence="12" id="KW-0407">Ion channel</keyword>
<keyword evidence="2" id="KW-0813">Transport</keyword>
<feature type="signal peptide" evidence="14">
    <location>
        <begin position="1"/>
        <end position="23"/>
    </location>
</feature>
<dbReference type="Pfam" id="PF13855">
    <property type="entry name" value="LRR_8"/>
    <property type="match status" value="2"/>
</dbReference>
<keyword evidence="3" id="KW-1003">Cell membrane</keyword>
<dbReference type="RefSeq" id="XP_017880863.1">
    <property type="nucleotide sequence ID" value="XM_018025374.2"/>
</dbReference>
<keyword evidence="6 14" id="KW-0732">Signal</keyword>
<dbReference type="SUPFAM" id="SSF52058">
    <property type="entry name" value="L domain-like"/>
    <property type="match status" value="1"/>
</dbReference>
<evidence type="ECO:0000256" key="7">
    <source>
        <dbReference type="ARBA" id="ARBA00022737"/>
    </source>
</evidence>
<evidence type="ECO:0000256" key="12">
    <source>
        <dbReference type="ARBA" id="ARBA00023303"/>
    </source>
</evidence>
<dbReference type="KEGG" id="ccal:108625389"/>
<dbReference type="InterPro" id="IPR032675">
    <property type="entry name" value="LRR_dom_sf"/>
</dbReference>
<proteinExistence type="predicted"/>
<accession>A0AAJ7IZG8</accession>
<dbReference type="PROSITE" id="PS51450">
    <property type="entry name" value="LRR"/>
    <property type="match status" value="2"/>
</dbReference>
<feature type="chain" id="PRO_5042619302" evidence="14">
    <location>
        <begin position="24"/>
        <end position="417"/>
    </location>
</feature>
<dbReference type="PANTHER" id="PTHR46473">
    <property type="entry name" value="GH08155P"/>
    <property type="match status" value="1"/>
</dbReference>
<gene>
    <name evidence="16" type="primary">LOC108625389</name>
</gene>
<dbReference type="GO" id="GO:0034220">
    <property type="term" value="P:monoatomic ion transmembrane transport"/>
    <property type="evidence" value="ECO:0007669"/>
    <property type="project" value="UniProtKB-KW"/>
</dbReference>
<dbReference type="PANTHER" id="PTHR46473:SF10">
    <property type="entry name" value="LD45603P-RELATED"/>
    <property type="match status" value="1"/>
</dbReference>
<dbReference type="Proteomes" id="UP000694925">
    <property type="component" value="Unplaced"/>
</dbReference>
<protein>
    <submittedName>
        <fullName evidence="16">Leucine-rich repeat-containing protein 70-like</fullName>
    </submittedName>
</protein>
<evidence type="ECO:0000256" key="13">
    <source>
        <dbReference type="SAM" id="Phobius"/>
    </source>
</evidence>
<dbReference type="AlphaFoldDB" id="A0AAJ7IZG8"/>
<keyword evidence="7" id="KW-0677">Repeat</keyword>
<keyword evidence="9" id="KW-0406">Ion transport</keyword>
<reference evidence="16" key="1">
    <citation type="submission" date="2025-08" db="UniProtKB">
        <authorList>
            <consortium name="RefSeq"/>
        </authorList>
    </citation>
    <scope>IDENTIFICATION</scope>
    <source>
        <tissue evidence="16">Whole body</tissue>
    </source>
</reference>
<dbReference type="InterPro" id="IPR051432">
    <property type="entry name" value="KCNMA1_auxiliary"/>
</dbReference>
<keyword evidence="11" id="KW-1015">Disulfide bond</keyword>
<evidence type="ECO:0000256" key="14">
    <source>
        <dbReference type="SAM" id="SignalP"/>
    </source>
</evidence>
<evidence type="ECO:0000256" key="5">
    <source>
        <dbReference type="ARBA" id="ARBA00022692"/>
    </source>
</evidence>
<comment type="subcellular location">
    <subcellularLocation>
        <location evidence="1">Cell membrane</location>
        <topology evidence="1">Single-pass membrane protein</topology>
    </subcellularLocation>
</comment>
<dbReference type="SMART" id="SM00369">
    <property type="entry name" value="LRR_TYP"/>
    <property type="match status" value="4"/>
</dbReference>
<keyword evidence="15" id="KW-1185">Reference proteome</keyword>
<dbReference type="PRINTS" id="PR00019">
    <property type="entry name" value="LEURICHRPT"/>
</dbReference>
<evidence type="ECO:0000256" key="4">
    <source>
        <dbReference type="ARBA" id="ARBA00022614"/>
    </source>
</evidence>
<evidence type="ECO:0000256" key="3">
    <source>
        <dbReference type="ARBA" id="ARBA00022475"/>
    </source>
</evidence>
<dbReference type="SMART" id="SM00365">
    <property type="entry name" value="LRR_SD22"/>
    <property type="match status" value="3"/>
</dbReference>
<keyword evidence="10 13" id="KW-0472">Membrane</keyword>
<feature type="transmembrane region" description="Helical" evidence="13">
    <location>
        <begin position="315"/>
        <end position="340"/>
    </location>
</feature>
<dbReference type="InterPro" id="IPR001611">
    <property type="entry name" value="Leu-rich_rpt"/>
</dbReference>
<evidence type="ECO:0000256" key="9">
    <source>
        <dbReference type="ARBA" id="ARBA00023065"/>
    </source>
</evidence>
<evidence type="ECO:0000256" key="11">
    <source>
        <dbReference type="ARBA" id="ARBA00023157"/>
    </source>
</evidence>
<sequence length="417" mass="47902">MTRDSVVCLIVFLVSQLVGITISLEELSECTSFCVCDTWYDLMRASCNGRHLYNIYTDAPSSVQALDLSDNIISSLHNFELRDLGLTNLKYLNLSTNAISEINLSAFVGLRDLKVLDLSKNRLESISDDLFEENKNLRILKLSRNNFKSYVPKLRVPSLMELSLDSCQINHLPSDTFNGLTHIRSLDLSNNLMIQMSYDVVHTLHFLKKLSLEGNPWSCNEMMKNLQLQLKHRNVDFDEVCGKKNRIQKFEKIILLPVLKTHNYYHHRTNVENGVSVEKNKSLTKHDKSDTLNNKNLSMCEQTPNQTIINSSNIYLPYQILLAGYMLGIGSGMFICYVWLSGKCSINWRCRRRQQPDDVSLLDWYYQNYMDNGTDRNVIECDLHSPPPRYSEVMLQPGLYRHPSISPNLNNNGTGRS</sequence>
<keyword evidence="8 13" id="KW-1133">Transmembrane helix</keyword>
<dbReference type="GO" id="GO:0005886">
    <property type="term" value="C:plasma membrane"/>
    <property type="evidence" value="ECO:0007669"/>
    <property type="project" value="UniProtKB-SubCell"/>
</dbReference>
<keyword evidence="5 13" id="KW-0812">Transmembrane</keyword>
<organism evidence="15 16">
    <name type="scientific">Ceratina calcarata</name>
    <dbReference type="NCBI Taxonomy" id="156304"/>
    <lineage>
        <taxon>Eukaryota</taxon>
        <taxon>Metazoa</taxon>
        <taxon>Ecdysozoa</taxon>
        <taxon>Arthropoda</taxon>
        <taxon>Hexapoda</taxon>
        <taxon>Insecta</taxon>
        <taxon>Pterygota</taxon>
        <taxon>Neoptera</taxon>
        <taxon>Endopterygota</taxon>
        <taxon>Hymenoptera</taxon>
        <taxon>Apocrita</taxon>
        <taxon>Aculeata</taxon>
        <taxon>Apoidea</taxon>
        <taxon>Anthophila</taxon>
        <taxon>Apidae</taxon>
        <taxon>Ceratina</taxon>
        <taxon>Zadontomerus</taxon>
    </lineage>
</organism>
<keyword evidence="4" id="KW-0433">Leucine-rich repeat</keyword>
<dbReference type="InterPro" id="IPR003591">
    <property type="entry name" value="Leu-rich_rpt_typical-subtyp"/>
</dbReference>
<name>A0AAJ7IZG8_9HYME</name>
<dbReference type="GeneID" id="108625389"/>
<evidence type="ECO:0000256" key="1">
    <source>
        <dbReference type="ARBA" id="ARBA00004162"/>
    </source>
</evidence>
<evidence type="ECO:0000256" key="10">
    <source>
        <dbReference type="ARBA" id="ARBA00023136"/>
    </source>
</evidence>
<evidence type="ECO:0000313" key="15">
    <source>
        <dbReference type="Proteomes" id="UP000694925"/>
    </source>
</evidence>